<dbReference type="EMBL" id="HBUF01274478">
    <property type="protein sequence ID" value="CAG6686009.1"/>
    <property type="molecule type" value="Transcribed_RNA"/>
</dbReference>
<name>A0A8D8TCP1_9HEMI</name>
<dbReference type="EMBL" id="HBUF01599073">
    <property type="protein sequence ID" value="CAG6775608.1"/>
    <property type="molecule type" value="Transcribed_RNA"/>
</dbReference>
<dbReference type="EMBL" id="HBUF01274477">
    <property type="protein sequence ID" value="CAG6686005.1"/>
    <property type="molecule type" value="Transcribed_RNA"/>
</dbReference>
<dbReference type="EMBL" id="HBUF01008808">
    <property type="protein sequence ID" value="CAG6607692.1"/>
    <property type="molecule type" value="Transcribed_RNA"/>
</dbReference>
<dbReference type="EMBL" id="HBUF01008806">
    <property type="protein sequence ID" value="CAG6607688.1"/>
    <property type="molecule type" value="Transcribed_RNA"/>
</dbReference>
<dbReference type="EMBL" id="HBUF01008809">
    <property type="protein sequence ID" value="CAG6607694.1"/>
    <property type="molecule type" value="Transcribed_RNA"/>
</dbReference>
<sequence>MHLNSCQLLWSRKVQEITLIWKWPLLGVYSLSSVPSVWKRRKATLRNTWTVRVVYAMTVLVRIQITTKLNWEVQPVPWKLQYPAPSVTNPFVRTQISLV</sequence>
<dbReference type="EMBL" id="HBUF01274476">
    <property type="protein sequence ID" value="CAG6686002.1"/>
    <property type="molecule type" value="Transcribed_RNA"/>
</dbReference>
<dbReference type="EMBL" id="HBUF01365382">
    <property type="protein sequence ID" value="CAG6723275.1"/>
    <property type="molecule type" value="Transcribed_RNA"/>
</dbReference>
<organism evidence="1">
    <name type="scientific">Cacopsylla melanoneura</name>
    <dbReference type="NCBI Taxonomy" id="428564"/>
    <lineage>
        <taxon>Eukaryota</taxon>
        <taxon>Metazoa</taxon>
        <taxon>Ecdysozoa</taxon>
        <taxon>Arthropoda</taxon>
        <taxon>Hexapoda</taxon>
        <taxon>Insecta</taxon>
        <taxon>Pterygota</taxon>
        <taxon>Neoptera</taxon>
        <taxon>Paraneoptera</taxon>
        <taxon>Hemiptera</taxon>
        <taxon>Sternorrhyncha</taxon>
        <taxon>Psylloidea</taxon>
        <taxon>Psyllidae</taxon>
        <taxon>Psyllinae</taxon>
        <taxon>Cacopsylla</taxon>
    </lineage>
</organism>
<dbReference type="EMBL" id="HBUF01274475">
    <property type="protein sequence ID" value="CAG6685999.1"/>
    <property type="molecule type" value="Transcribed_RNA"/>
</dbReference>
<dbReference type="EMBL" id="HBUF01008810">
    <property type="protein sequence ID" value="CAG6607696.1"/>
    <property type="molecule type" value="Transcribed_RNA"/>
</dbReference>
<reference evidence="1" key="1">
    <citation type="submission" date="2021-05" db="EMBL/GenBank/DDBJ databases">
        <authorList>
            <person name="Alioto T."/>
            <person name="Alioto T."/>
            <person name="Gomez Garrido J."/>
        </authorList>
    </citation>
    <scope>NUCLEOTIDE SEQUENCE</scope>
</reference>
<dbReference type="EMBL" id="HBUF01599074">
    <property type="protein sequence ID" value="CAG6775610.1"/>
    <property type="molecule type" value="Transcribed_RNA"/>
</dbReference>
<proteinExistence type="predicted"/>
<accession>A0A8D8TCP1</accession>
<protein>
    <submittedName>
        <fullName evidence="1">Uncharacterized protein</fullName>
    </submittedName>
</protein>
<dbReference type="AlphaFoldDB" id="A0A8D8TCP1"/>
<dbReference type="EMBL" id="HBUF01008807">
    <property type="protein sequence ID" value="CAG6607690.1"/>
    <property type="molecule type" value="Transcribed_RNA"/>
</dbReference>
<dbReference type="EMBL" id="HBUF01365381">
    <property type="protein sequence ID" value="CAG6723273.1"/>
    <property type="molecule type" value="Transcribed_RNA"/>
</dbReference>
<evidence type="ECO:0000313" key="1">
    <source>
        <dbReference type="EMBL" id="CAG6686005.1"/>
    </source>
</evidence>
<dbReference type="EMBL" id="HBUF01008805">
    <property type="protein sequence ID" value="CAG6607686.1"/>
    <property type="molecule type" value="Transcribed_RNA"/>
</dbReference>